<accession>A0A1E5IFR8</accession>
<evidence type="ECO:0000256" key="5">
    <source>
        <dbReference type="ARBA" id="ARBA00001954"/>
    </source>
</evidence>
<dbReference type="EC" id="5.1.3.1" evidence="7 10"/>
<dbReference type="FunFam" id="3.20.20.70:FF:000004">
    <property type="entry name" value="Ribulose-phosphate 3-epimerase"/>
    <property type="match status" value="1"/>
</dbReference>
<keyword evidence="8 10" id="KW-0479">Metal-binding</keyword>
<evidence type="ECO:0000313" key="16">
    <source>
        <dbReference type="Proteomes" id="UP000095237"/>
    </source>
</evidence>
<evidence type="ECO:0000256" key="2">
    <source>
        <dbReference type="ARBA" id="ARBA00001936"/>
    </source>
</evidence>
<keyword evidence="13" id="KW-0464">Manganese</keyword>
<dbReference type="EMBL" id="LNVX01000794">
    <property type="protein sequence ID" value="OEG69244.1"/>
    <property type="molecule type" value="Genomic_DNA"/>
</dbReference>
<dbReference type="PANTHER" id="PTHR11749">
    <property type="entry name" value="RIBULOSE-5-PHOSPHATE-3-EPIMERASE"/>
    <property type="match status" value="1"/>
</dbReference>
<evidence type="ECO:0000313" key="15">
    <source>
        <dbReference type="EMBL" id="OEG69244.1"/>
    </source>
</evidence>
<dbReference type="SUPFAM" id="SSF51366">
    <property type="entry name" value="Ribulose-phoshate binding barrel"/>
    <property type="match status" value="1"/>
</dbReference>
<dbReference type="Gene3D" id="3.20.20.70">
    <property type="entry name" value="Aldolase class I"/>
    <property type="match status" value="1"/>
</dbReference>
<proteinExistence type="inferred from homology"/>
<reference evidence="15 16" key="1">
    <citation type="submission" date="2015-11" db="EMBL/GenBank/DDBJ databases">
        <title>Evidence for parallel genomic evolution in an endosymbiosis of termite gut flagellates.</title>
        <authorList>
            <person name="Zheng H."/>
        </authorList>
    </citation>
    <scope>NUCLEOTIDE SEQUENCE [LARGE SCALE GENOMIC DNA]</scope>
    <source>
        <strain evidence="15 16">CET450</strain>
    </source>
</reference>
<dbReference type="GO" id="GO:0006098">
    <property type="term" value="P:pentose-phosphate shunt"/>
    <property type="evidence" value="ECO:0007669"/>
    <property type="project" value="UniProtKB-UniRule"/>
</dbReference>
<feature type="binding site" evidence="10 13">
    <location>
        <position position="36"/>
    </location>
    <ligand>
        <name>a divalent metal cation</name>
        <dbReference type="ChEBI" id="CHEBI:60240"/>
    </ligand>
</feature>
<dbReference type="Pfam" id="PF00834">
    <property type="entry name" value="Ribul_P_3_epim"/>
    <property type="match status" value="1"/>
</dbReference>
<feature type="binding site" evidence="10 13">
    <location>
        <position position="67"/>
    </location>
    <ligand>
        <name>a divalent metal cation</name>
        <dbReference type="ChEBI" id="CHEBI:60240"/>
    </ligand>
</feature>
<evidence type="ECO:0000256" key="13">
    <source>
        <dbReference type="PIRSR" id="PIRSR001461-2"/>
    </source>
</evidence>
<comment type="cofactor">
    <cofactor evidence="4">
        <name>Zn(2+)</name>
        <dbReference type="ChEBI" id="CHEBI:29105"/>
    </cofactor>
</comment>
<dbReference type="PROSITE" id="PS01085">
    <property type="entry name" value="RIBUL_P_3_EPIMER_1"/>
    <property type="match status" value="1"/>
</dbReference>
<organism evidence="15 16">
    <name type="scientific">Endomicrobium trichonymphae</name>
    <dbReference type="NCBI Taxonomy" id="1408204"/>
    <lineage>
        <taxon>Bacteria</taxon>
        <taxon>Pseudomonadati</taxon>
        <taxon>Elusimicrobiota</taxon>
        <taxon>Endomicrobiia</taxon>
        <taxon>Endomicrobiales</taxon>
        <taxon>Endomicrobiaceae</taxon>
        <taxon>Candidatus Endomicrobiellum</taxon>
    </lineage>
</organism>
<comment type="catalytic activity">
    <reaction evidence="1 10 11">
        <text>D-ribulose 5-phosphate = D-xylulose 5-phosphate</text>
        <dbReference type="Rhea" id="RHEA:13677"/>
        <dbReference type="ChEBI" id="CHEBI:57737"/>
        <dbReference type="ChEBI" id="CHEBI:58121"/>
        <dbReference type="EC" id="5.1.3.1"/>
    </reaction>
</comment>
<evidence type="ECO:0000256" key="9">
    <source>
        <dbReference type="ARBA" id="ARBA00023235"/>
    </source>
</evidence>
<evidence type="ECO:0000256" key="1">
    <source>
        <dbReference type="ARBA" id="ARBA00001782"/>
    </source>
</evidence>
<evidence type="ECO:0000256" key="12">
    <source>
        <dbReference type="PIRSR" id="PIRSR001461-1"/>
    </source>
</evidence>
<evidence type="ECO:0000256" key="6">
    <source>
        <dbReference type="ARBA" id="ARBA00009541"/>
    </source>
</evidence>
<dbReference type="InterPro" id="IPR026019">
    <property type="entry name" value="Ribul_P_3_epim"/>
</dbReference>
<dbReference type="GO" id="GO:0019323">
    <property type="term" value="P:pentose catabolic process"/>
    <property type="evidence" value="ECO:0007669"/>
    <property type="project" value="UniProtKB-UniRule"/>
</dbReference>
<dbReference type="GO" id="GO:0005737">
    <property type="term" value="C:cytoplasm"/>
    <property type="evidence" value="ECO:0007669"/>
    <property type="project" value="UniProtKB-ARBA"/>
</dbReference>
<dbReference type="GO" id="GO:0046872">
    <property type="term" value="F:metal ion binding"/>
    <property type="evidence" value="ECO:0007669"/>
    <property type="project" value="UniProtKB-UniRule"/>
</dbReference>
<keyword evidence="10 11" id="KW-0119">Carbohydrate metabolism</keyword>
<name>A0A1E5IFR8_ENDTX</name>
<evidence type="ECO:0000256" key="4">
    <source>
        <dbReference type="ARBA" id="ARBA00001947"/>
    </source>
</evidence>
<comment type="caution">
    <text evidence="15">The sequence shown here is derived from an EMBL/GenBank/DDBJ whole genome shotgun (WGS) entry which is preliminary data.</text>
</comment>
<feature type="binding site" evidence="10 14">
    <location>
        <position position="67"/>
    </location>
    <ligand>
        <name>substrate</name>
    </ligand>
</feature>
<keyword evidence="13" id="KW-0862">Zinc</keyword>
<dbReference type="InterPro" id="IPR000056">
    <property type="entry name" value="Ribul_P_3_epim-like"/>
</dbReference>
<feature type="active site" description="Proton acceptor" evidence="10 12">
    <location>
        <position position="36"/>
    </location>
</feature>
<evidence type="ECO:0000256" key="14">
    <source>
        <dbReference type="PIRSR" id="PIRSR001461-3"/>
    </source>
</evidence>
<dbReference type="NCBIfam" id="TIGR01163">
    <property type="entry name" value="rpe"/>
    <property type="match status" value="1"/>
</dbReference>
<comment type="cofactor">
    <cofactor evidence="3">
        <name>Co(2+)</name>
        <dbReference type="ChEBI" id="CHEBI:48828"/>
    </cofactor>
</comment>
<evidence type="ECO:0000256" key="7">
    <source>
        <dbReference type="ARBA" id="ARBA00013188"/>
    </source>
</evidence>
<comment type="cofactor">
    <cofactor evidence="2">
        <name>Mn(2+)</name>
        <dbReference type="ChEBI" id="CHEBI:29035"/>
    </cofactor>
</comment>
<feature type="binding site" evidence="10 13">
    <location>
        <position position="176"/>
    </location>
    <ligand>
        <name>a divalent metal cation</name>
        <dbReference type="ChEBI" id="CHEBI:60240"/>
    </ligand>
</feature>
<sequence length="216" mass="23861">MKKIIIAPSILSADFAALKHDLKMIEESGADWVHIDVMDGHFVPNITVGPVVVKSLRKETELFFDVHLMITNPEKYWRKFKEAGADLITFHSEISAEKKKLVEDIRSSGIKAGISIKPKTPVSEIKALLPYLNLVLIMTVEPGFGGQSFMEDMIAKIKVLRKIIDENKYDCLIEVDGGINSRTASICIGAGADALVSGSYIFATENHVEVVKSLFV</sequence>
<dbReference type="InterPro" id="IPR011060">
    <property type="entry name" value="RibuloseP-bd_barrel"/>
</dbReference>
<gene>
    <name evidence="10" type="primary">rpe</name>
    <name evidence="15" type="ORF">ATZ36_02280</name>
</gene>
<dbReference type="InterPro" id="IPR013785">
    <property type="entry name" value="Aldolase_TIM"/>
</dbReference>
<comment type="function">
    <text evidence="10">Catalyzes the reversible epimerization of D-ribulose 5-phosphate to D-xylulose 5-phosphate.</text>
</comment>
<evidence type="ECO:0000256" key="3">
    <source>
        <dbReference type="ARBA" id="ARBA00001941"/>
    </source>
</evidence>
<keyword evidence="13" id="KW-0170">Cobalt</keyword>
<evidence type="ECO:0000256" key="11">
    <source>
        <dbReference type="PIRNR" id="PIRNR001461"/>
    </source>
</evidence>
<dbReference type="CDD" id="cd00429">
    <property type="entry name" value="RPE"/>
    <property type="match status" value="1"/>
</dbReference>
<dbReference type="AlphaFoldDB" id="A0A1E5IFR8"/>
<evidence type="ECO:0000256" key="10">
    <source>
        <dbReference type="HAMAP-Rule" id="MF_02227"/>
    </source>
</evidence>
<feature type="binding site" evidence="10 14">
    <location>
        <position position="9"/>
    </location>
    <ligand>
        <name>substrate</name>
    </ligand>
</feature>
<comment type="similarity">
    <text evidence="6 10 11">Belongs to the ribulose-phosphate 3-epimerase family.</text>
</comment>
<comment type="cofactor">
    <cofactor evidence="10 13">
        <name>a divalent metal cation</name>
        <dbReference type="ChEBI" id="CHEBI:60240"/>
    </cofactor>
    <text evidence="10 13">Binds 1 divalent metal cation per subunit.</text>
</comment>
<feature type="binding site" evidence="10 14">
    <location>
        <begin position="198"/>
        <end position="199"/>
    </location>
    <ligand>
        <name>substrate</name>
    </ligand>
</feature>
<dbReference type="HAMAP" id="MF_02227">
    <property type="entry name" value="RPE"/>
    <property type="match status" value="1"/>
</dbReference>
<dbReference type="PIRSF" id="PIRSF001461">
    <property type="entry name" value="RPE"/>
    <property type="match status" value="1"/>
</dbReference>
<feature type="active site" description="Proton donor" evidence="10 12">
    <location>
        <position position="176"/>
    </location>
</feature>
<keyword evidence="16" id="KW-1185">Reference proteome</keyword>
<feature type="binding site" evidence="10 13">
    <location>
        <position position="34"/>
    </location>
    <ligand>
        <name>a divalent metal cation</name>
        <dbReference type="ChEBI" id="CHEBI:60240"/>
    </ligand>
</feature>
<dbReference type="NCBIfam" id="NF004076">
    <property type="entry name" value="PRK05581.1-4"/>
    <property type="match status" value="1"/>
</dbReference>
<keyword evidence="9 10" id="KW-0413">Isomerase</keyword>
<comment type="pathway">
    <text evidence="10">Carbohydrate degradation.</text>
</comment>
<dbReference type="Proteomes" id="UP000095237">
    <property type="component" value="Unassembled WGS sequence"/>
</dbReference>
<feature type="binding site" evidence="10 14">
    <location>
        <begin position="143"/>
        <end position="146"/>
    </location>
    <ligand>
        <name>substrate</name>
    </ligand>
</feature>
<dbReference type="GO" id="GO:0004750">
    <property type="term" value="F:D-ribulose-phosphate 3-epimerase activity"/>
    <property type="evidence" value="ECO:0007669"/>
    <property type="project" value="UniProtKB-UniRule"/>
</dbReference>
<feature type="binding site" evidence="14">
    <location>
        <position position="178"/>
    </location>
    <ligand>
        <name>substrate</name>
    </ligand>
</feature>
<evidence type="ECO:0000256" key="8">
    <source>
        <dbReference type="ARBA" id="ARBA00022723"/>
    </source>
</evidence>
<feature type="binding site" evidence="10">
    <location>
        <begin position="176"/>
        <end position="178"/>
    </location>
    <ligand>
        <name>substrate</name>
    </ligand>
</feature>
<dbReference type="PROSITE" id="PS01086">
    <property type="entry name" value="RIBUL_P_3_EPIMER_2"/>
    <property type="match status" value="1"/>
</dbReference>
<comment type="cofactor">
    <cofactor evidence="5">
        <name>Fe(2+)</name>
        <dbReference type="ChEBI" id="CHEBI:29033"/>
    </cofactor>
</comment>
<protein>
    <recommendedName>
        <fullName evidence="7 10">Ribulose-phosphate 3-epimerase</fullName>
        <ecNumber evidence="7 10">5.1.3.1</ecNumber>
    </recommendedName>
</protein>